<organism evidence="2 3">
    <name type="scientific">Exophiala sideris</name>
    <dbReference type="NCBI Taxonomy" id="1016849"/>
    <lineage>
        <taxon>Eukaryota</taxon>
        <taxon>Fungi</taxon>
        <taxon>Dikarya</taxon>
        <taxon>Ascomycota</taxon>
        <taxon>Pezizomycotina</taxon>
        <taxon>Eurotiomycetes</taxon>
        <taxon>Chaetothyriomycetidae</taxon>
        <taxon>Chaetothyriales</taxon>
        <taxon>Herpotrichiellaceae</taxon>
        <taxon>Exophiala</taxon>
    </lineage>
</organism>
<proteinExistence type="predicted"/>
<name>A0A0D1XGF0_9EURO</name>
<accession>A0A0D1XGF0</accession>
<dbReference type="AlphaFoldDB" id="A0A0D1XGF0"/>
<dbReference type="Proteomes" id="UP000053599">
    <property type="component" value="Unassembled WGS sequence"/>
</dbReference>
<feature type="region of interest" description="Disordered" evidence="1">
    <location>
        <begin position="761"/>
        <end position="794"/>
    </location>
</feature>
<dbReference type="STRING" id="1016849.A0A0D1XGF0"/>
<feature type="region of interest" description="Disordered" evidence="1">
    <location>
        <begin position="476"/>
        <end position="508"/>
    </location>
</feature>
<feature type="compositionally biased region" description="Basic and acidic residues" evidence="1">
    <location>
        <begin position="1"/>
        <end position="15"/>
    </location>
</feature>
<evidence type="ECO:0000313" key="3">
    <source>
        <dbReference type="Proteomes" id="UP000053599"/>
    </source>
</evidence>
<feature type="compositionally biased region" description="Basic and acidic residues" evidence="1">
    <location>
        <begin position="56"/>
        <end position="65"/>
    </location>
</feature>
<feature type="region of interest" description="Disordered" evidence="1">
    <location>
        <begin position="350"/>
        <end position="413"/>
    </location>
</feature>
<reference evidence="2 3" key="1">
    <citation type="submission" date="2015-01" db="EMBL/GenBank/DDBJ databases">
        <title>The Genome Sequence of Exophiala sideris CBS121828.</title>
        <authorList>
            <consortium name="The Broad Institute Genomics Platform"/>
            <person name="Cuomo C."/>
            <person name="de Hoog S."/>
            <person name="Gorbushina A."/>
            <person name="Stielow B."/>
            <person name="Teixiera M."/>
            <person name="Abouelleil A."/>
            <person name="Chapman S.B."/>
            <person name="Priest M."/>
            <person name="Young S.K."/>
            <person name="Wortman J."/>
            <person name="Nusbaum C."/>
            <person name="Birren B."/>
        </authorList>
    </citation>
    <scope>NUCLEOTIDE SEQUENCE [LARGE SCALE GENOMIC DNA]</scope>
    <source>
        <strain evidence="2 3">CBS 121828</strain>
    </source>
</reference>
<sequence length="794" mass="85848">MSTRRTVSDRPRGWSHESSSSQEELIVYRGNRIPKGGPERQPLVPPTGELAQQDKGFARFLEKHSSPTHQRVTAGGRIVPMEQRPRPPPFSLPHGQQDPDSGRKDNPNNGGQDDTIAFPAFVPDMGHQGKPNQDGTDGQVVQPAVHMLPSGNVMPAAINVNLMAYHDAYAMDATSCQPPFSPGTMTAPLFPGMYDPFGISAAQMYPPASLAITAPLTGFSGNMEAPFPMHMLAQPELPFVPAMDAMPAPQTGLKVPDDLHSNKMLQAAVARYNDLDQQLKNLDRHRAMGDHDPQLANQRMHIVEMRAEAKSVANYWTSVYSNDLKAIGKQAADRPTSTLNVQAAAYVPLNPTAPPAAQSSDNSKTVTQGDSNGSQVVRKNSHKPGPRRIPIVAPPEKTSSVGKPFKDDTASYGGSVEVDEWGARIGEPPEDIQLQQSEMLLKLGRELSISPQESTHSSAALQTAAMSTEVTLKSAAVEDQPGDHDKHGTEEPDPASREWLPTQPGRAPPKVEACYEVQLDAMRLPKGFITTVRLPGGTVTEVRGQGLRRPPSFEMDEFERHYWTSKPELTDDITANFLEVRLACEDVPANRVNDYVDFTRNKGESQGNNPKENALVVAKNSMESLGGKQSNFVAGDQFTRPPVPRFGRQAFTSAITTSTDSGGLFTFGQPPALPPNVMSRADNKAGWSMSEHSRNGVEVPYDAANIKGHSSVSVQNVHAMGRLPHMLDGATDNQRRTAAWALSAAGGVRSPQLAHGMSATANTHHGGPRDGEIGGVTLQNGDVYRPPLVKQGDM</sequence>
<evidence type="ECO:0000313" key="2">
    <source>
        <dbReference type="EMBL" id="KIV87231.1"/>
    </source>
</evidence>
<dbReference type="HOGENOM" id="CLU_020263_0_0_1"/>
<protein>
    <submittedName>
        <fullName evidence="2">Uncharacterized protein</fullName>
    </submittedName>
</protein>
<dbReference type="OrthoDB" id="5401902at2759"/>
<evidence type="ECO:0000256" key="1">
    <source>
        <dbReference type="SAM" id="MobiDB-lite"/>
    </source>
</evidence>
<feature type="compositionally biased region" description="Polar residues" evidence="1">
    <location>
        <begin position="357"/>
        <end position="378"/>
    </location>
</feature>
<dbReference type="EMBL" id="KN846951">
    <property type="protein sequence ID" value="KIV87231.1"/>
    <property type="molecule type" value="Genomic_DNA"/>
</dbReference>
<feature type="compositionally biased region" description="Basic and acidic residues" evidence="1">
    <location>
        <begin position="481"/>
        <end position="496"/>
    </location>
</feature>
<feature type="region of interest" description="Disordered" evidence="1">
    <location>
        <begin position="1"/>
        <end position="137"/>
    </location>
</feature>
<gene>
    <name evidence="2" type="ORF">PV11_02789</name>
</gene>